<dbReference type="InterPro" id="IPR050810">
    <property type="entry name" value="Bact_Secretion_Sys_Channel"/>
</dbReference>
<comment type="similarity">
    <text evidence="2">Belongs to the bacterial secretin family. GSP D subfamily.</text>
</comment>
<evidence type="ECO:0008006" key="15">
    <source>
        <dbReference type="Google" id="ProtNLM"/>
    </source>
</evidence>
<dbReference type="Pfam" id="PF00263">
    <property type="entry name" value="Secretin"/>
    <property type="match status" value="1"/>
</dbReference>
<evidence type="ECO:0000313" key="14">
    <source>
        <dbReference type="EMBL" id="CBX27906.1"/>
    </source>
</evidence>
<evidence type="ECO:0000256" key="2">
    <source>
        <dbReference type="ARBA" id="ARBA00006980"/>
    </source>
</evidence>
<accession>E1YBG2</accession>
<dbReference type="EMBL" id="FR695868">
    <property type="protein sequence ID" value="CBX27906.1"/>
    <property type="molecule type" value="Genomic_DNA"/>
</dbReference>
<evidence type="ECO:0000256" key="4">
    <source>
        <dbReference type="ARBA" id="ARBA00022452"/>
    </source>
</evidence>
<evidence type="ECO:0000256" key="10">
    <source>
        <dbReference type="SAM" id="MobiDB-lite"/>
    </source>
</evidence>
<comment type="subcellular location">
    <subcellularLocation>
        <location evidence="1 9">Cell outer membrane</location>
    </subcellularLocation>
</comment>
<feature type="chain" id="PRO_5003155166" description="General secretion pathway protein D" evidence="11">
    <location>
        <begin position="25"/>
        <end position="695"/>
    </location>
</feature>
<keyword evidence="6" id="KW-0653">Protein transport</keyword>
<evidence type="ECO:0000256" key="7">
    <source>
        <dbReference type="ARBA" id="ARBA00023136"/>
    </source>
</evidence>
<dbReference type="PRINTS" id="PR00811">
    <property type="entry name" value="BCTERIALGSPD"/>
</dbReference>
<evidence type="ECO:0000256" key="8">
    <source>
        <dbReference type="ARBA" id="ARBA00023237"/>
    </source>
</evidence>
<feature type="domain" description="Type II/III secretion system secretin-like" evidence="12">
    <location>
        <begin position="513"/>
        <end position="674"/>
    </location>
</feature>
<dbReference type="PROSITE" id="PS51257">
    <property type="entry name" value="PROKAR_LIPOPROTEIN"/>
    <property type="match status" value="1"/>
</dbReference>
<feature type="region of interest" description="Disordered" evidence="10">
    <location>
        <begin position="373"/>
        <end position="402"/>
    </location>
</feature>
<keyword evidence="5 11" id="KW-0732">Signal</keyword>
<evidence type="ECO:0000256" key="3">
    <source>
        <dbReference type="ARBA" id="ARBA00022448"/>
    </source>
</evidence>
<name>E1YBG2_9BACT</name>
<dbReference type="InterPro" id="IPR038591">
    <property type="entry name" value="NolW-like_sf"/>
</dbReference>
<sequence>MKINKTRITVCILLVLFACGCALTKPNSNPVALVNEPAVQKKETIAQISPEAKAEETKVKEPGYEVLQPPVFQKTSPEKELPPREPLDTSHLALAKDPVMINVEKMPLSDFVIYALGETLKVTFVMDEKIMNSKQSVTLNMPQAMPAGRALDIAIGMFEKYGLCVEEKAGALYVLAKPSESKQPFDIKMGRDVQDSPADILQVVPLKHIRSSDIEPIIKDIYKSEVKIKPYGRENVLLFYGRAFDIKQVMYLIETFDVPTLQDKKLLLLRLTYWQPEEFTKQISKVLEGIGYTIAAFPKSPGPYFLPIKQLNAVLVVSPDDTTSQYILSWKERLDSPEAAGTEEKVYTYIPKYSKASDLVESLQNLYGISASSRSDTSQKGESTQQQTSRTGTNTSSQTRQISLPSGLKIAADDTKNIIMIMASPSVYRDLLTLLRTLDKPAKQVLIEATIAELTLSDDLQYGLEWYINNTLQGGAYTLGTSGNLGLSASGLAFNFISESKKVKGLISAFAIAGKTNILSTPRLMVIDNKEATIQVGEDVPTVTSQVTSTESTITSTNLLQSVQYRNTGVILRVKPTINTEGLLTLELSQEVSETGEKGVAGSPVILMRKINTTVVIAQGQTLLLGGLMKEKNTTGESKVPGLGDIPIIGNLFKATSKTKNKTELIILVTPTIISNVDDATRVTAEFRKELKWLK</sequence>
<keyword evidence="8" id="KW-0998">Cell outer membrane</keyword>
<evidence type="ECO:0000256" key="1">
    <source>
        <dbReference type="ARBA" id="ARBA00004442"/>
    </source>
</evidence>
<dbReference type="PROSITE" id="PS00875">
    <property type="entry name" value="T2SP_D"/>
    <property type="match status" value="1"/>
</dbReference>
<dbReference type="Pfam" id="PF03958">
    <property type="entry name" value="Secretin_N"/>
    <property type="match status" value="2"/>
</dbReference>
<dbReference type="GO" id="GO:0015628">
    <property type="term" value="P:protein secretion by the type II secretion system"/>
    <property type="evidence" value="ECO:0007669"/>
    <property type="project" value="InterPro"/>
</dbReference>
<evidence type="ECO:0000259" key="12">
    <source>
        <dbReference type="Pfam" id="PF00263"/>
    </source>
</evidence>
<evidence type="ECO:0000256" key="9">
    <source>
        <dbReference type="RuleBase" id="RU004004"/>
    </source>
</evidence>
<dbReference type="InterPro" id="IPR005644">
    <property type="entry name" value="NolW-like"/>
</dbReference>
<feature type="signal peptide" evidence="11">
    <location>
        <begin position="1"/>
        <end position="24"/>
    </location>
</feature>
<evidence type="ECO:0000256" key="6">
    <source>
        <dbReference type="ARBA" id="ARBA00022927"/>
    </source>
</evidence>
<dbReference type="InterPro" id="IPR004846">
    <property type="entry name" value="T2SS/T3SS_dom"/>
</dbReference>
<protein>
    <recommendedName>
        <fullName evidence="15">General secretion pathway protein D</fullName>
    </recommendedName>
</protein>
<dbReference type="PANTHER" id="PTHR30332:SF25">
    <property type="entry name" value="SECRETIN XPSD"/>
    <property type="match status" value="1"/>
</dbReference>
<feature type="domain" description="NolW-like" evidence="13">
    <location>
        <begin position="202"/>
        <end position="262"/>
    </location>
</feature>
<keyword evidence="3 9" id="KW-0813">Transport</keyword>
<keyword evidence="4" id="KW-0812">Transmembrane</keyword>
<dbReference type="AlphaFoldDB" id="E1YBG2"/>
<dbReference type="InterPro" id="IPR004845">
    <property type="entry name" value="T2SS_GspD_CS"/>
</dbReference>
<gene>
    <name evidence="14" type="ORF">N47_G32300</name>
</gene>
<evidence type="ECO:0000256" key="11">
    <source>
        <dbReference type="SAM" id="SignalP"/>
    </source>
</evidence>
<organism evidence="14">
    <name type="scientific">uncultured Desulfobacterium sp</name>
    <dbReference type="NCBI Taxonomy" id="201089"/>
    <lineage>
        <taxon>Bacteria</taxon>
        <taxon>Pseudomonadati</taxon>
        <taxon>Thermodesulfobacteriota</taxon>
        <taxon>Desulfobacteria</taxon>
        <taxon>Desulfobacterales</taxon>
        <taxon>Desulfobacteriaceae</taxon>
        <taxon>Desulfobacterium</taxon>
        <taxon>environmental samples</taxon>
    </lineage>
</organism>
<evidence type="ECO:0000256" key="5">
    <source>
        <dbReference type="ARBA" id="ARBA00022729"/>
    </source>
</evidence>
<keyword evidence="4" id="KW-1134">Transmembrane beta strand</keyword>
<dbReference type="NCBIfam" id="TIGR02517">
    <property type="entry name" value="type_II_gspD"/>
    <property type="match status" value="1"/>
</dbReference>
<dbReference type="InterPro" id="IPR001775">
    <property type="entry name" value="GspD/PilQ"/>
</dbReference>
<dbReference type="Gene3D" id="3.30.1370.120">
    <property type="match status" value="2"/>
</dbReference>
<keyword evidence="7" id="KW-0472">Membrane</keyword>
<feature type="domain" description="NolW-like" evidence="13">
    <location>
        <begin position="348"/>
        <end position="444"/>
    </location>
</feature>
<proteinExistence type="inferred from homology"/>
<dbReference type="PANTHER" id="PTHR30332">
    <property type="entry name" value="PROBABLE GENERAL SECRETION PATHWAY PROTEIN D"/>
    <property type="match status" value="1"/>
</dbReference>
<evidence type="ECO:0000259" key="13">
    <source>
        <dbReference type="Pfam" id="PF03958"/>
    </source>
</evidence>
<dbReference type="GO" id="GO:0009279">
    <property type="term" value="C:cell outer membrane"/>
    <property type="evidence" value="ECO:0007669"/>
    <property type="project" value="UniProtKB-SubCell"/>
</dbReference>
<dbReference type="InterPro" id="IPR013356">
    <property type="entry name" value="T2SS_GspD"/>
</dbReference>
<reference evidence="14" key="1">
    <citation type="journal article" date="2011" name="Environ. Microbiol.">
        <title>Genomic insights into the metabolic potential of the polycyclic aromatic hydrocarbon degrading sulfate-reducing Deltaproteobacterium N47.</title>
        <authorList>
            <person name="Bergmann F."/>
            <person name="Selesi D."/>
            <person name="Weinmaier T."/>
            <person name="Tischler P."/>
            <person name="Rattei T."/>
            <person name="Meckenstock R.U."/>
        </authorList>
    </citation>
    <scope>NUCLEOTIDE SEQUENCE</scope>
</reference>
<dbReference type="GO" id="GO:0015627">
    <property type="term" value="C:type II protein secretion system complex"/>
    <property type="evidence" value="ECO:0007669"/>
    <property type="project" value="InterPro"/>
</dbReference>